<protein>
    <submittedName>
        <fullName evidence="1">Uncharacterized protein</fullName>
    </submittedName>
</protein>
<name>A0A392TJE8_9FABA</name>
<reference evidence="1 2" key="1">
    <citation type="journal article" date="2018" name="Front. Plant Sci.">
        <title>Red Clover (Trifolium pratense) and Zigzag Clover (T. medium) - A Picture of Genomic Similarities and Differences.</title>
        <authorList>
            <person name="Dluhosova J."/>
            <person name="Istvanek J."/>
            <person name="Nedelnik J."/>
            <person name="Repkova J."/>
        </authorList>
    </citation>
    <scope>NUCLEOTIDE SEQUENCE [LARGE SCALE GENOMIC DNA]</scope>
    <source>
        <strain evidence="2">cv. 10/8</strain>
        <tissue evidence="1">Leaf</tissue>
    </source>
</reference>
<sequence>GQNSKLSPKPEAHVARRLVLSPGETLFVNLARSRQ</sequence>
<comment type="caution">
    <text evidence="1">The sequence shown here is derived from an EMBL/GenBank/DDBJ whole genome shotgun (WGS) entry which is preliminary data.</text>
</comment>
<evidence type="ECO:0000313" key="2">
    <source>
        <dbReference type="Proteomes" id="UP000265520"/>
    </source>
</evidence>
<feature type="non-terminal residue" evidence="1">
    <location>
        <position position="1"/>
    </location>
</feature>
<accession>A0A392TJE8</accession>
<dbReference type="EMBL" id="LXQA010578149">
    <property type="protein sequence ID" value="MCI60246.1"/>
    <property type="molecule type" value="Genomic_DNA"/>
</dbReference>
<organism evidence="1 2">
    <name type="scientific">Trifolium medium</name>
    <dbReference type="NCBI Taxonomy" id="97028"/>
    <lineage>
        <taxon>Eukaryota</taxon>
        <taxon>Viridiplantae</taxon>
        <taxon>Streptophyta</taxon>
        <taxon>Embryophyta</taxon>
        <taxon>Tracheophyta</taxon>
        <taxon>Spermatophyta</taxon>
        <taxon>Magnoliopsida</taxon>
        <taxon>eudicotyledons</taxon>
        <taxon>Gunneridae</taxon>
        <taxon>Pentapetalae</taxon>
        <taxon>rosids</taxon>
        <taxon>fabids</taxon>
        <taxon>Fabales</taxon>
        <taxon>Fabaceae</taxon>
        <taxon>Papilionoideae</taxon>
        <taxon>50 kb inversion clade</taxon>
        <taxon>NPAAA clade</taxon>
        <taxon>Hologalegina</taxon>
        <taxon>IRL clade</taxon>
        <taxon>Trifolieae</taxon>
        <taxon>Trifolium</taxon>
    </lineage>
</organism>
<keyword evidence="2" id="KW-1185">Reference proteome</keyword>
<dbReference type="AlphaFoldDB" id="A0A392TJE8"/>
<evidence type="ECO:0000313" key="1">
    <source>
        <dbReference type="EMBL" id="MCI60246.1"/>
    </source>
</evidence>
<dbReference type="Proteomes" id="UP000265520">
    <property type="component" value="Unassembled WGS sequence"/>
</dbReference>
<proteinExistence type="predicted"/>